<sequence length="111" mass="12651">MALASPVESNPPRPNAYSSTLTMPLKDKSMDTSRMFIRGPEYRAICLIRLRDKLSVERRVRLLESRLLSRLSSLRLDSRPLSELGSMAVRPASIRCKLSSFRVRLNTLAFK</sequence>
<dbReference type="AlphaFoldDB" id="A0A3M7R2D0"/>
<keyword evidence="3" id="KW-1185">Reference proteome</keyword>
<evidence type="ECO:0000313" key="3">
    <source>
        <dbReference type="Proteomes" id="UP000276133"/>
    </source>
</evidence>
<dbReference type="EMBL" id="REGN01004385">
    <property type="protein sequence ID" value="RNA17750.1"/>
    <property type="molecule type" value="Genomic_DNA"/>
</dbReference>
<proteinExistence type="predicted"/>
<name>A0A3M7R2D0_BRAPC</name>
<dbReference type="Proteomes" id="UP000276133">
    <property type="component" value="Unassembled WGS sequence"/>
</dbReference>
<reference evidence="2 3" key="1">
    <citation type="journal article" date="2018" name="Sci. Rep.">
        <title>Genomic signatures of local adaptation to the degree of environmental predictability in rotifers.</title>
        <authorList>
            <person name="Franch-Gras L."/>
            <person name="Hahn C."/>
            <person name="Garcia-Roger E.M."/>
            <person name="Carmona M.J."/>
            <person name="Serra M."/>
            <person name="Gomez A."/>
        </authorList>
    </citation>
    <scope>NUCLEOTIDE SEQUENCE [LARGE SCALE GENOMIC DNA]</scope>
    <source>
        <strain evidence="2">HYR1</strain>
    </source>
</reference>
<evidence type="ECO:0000313" key="2">
    <source>
        <dbReference type="EMBL" id="RNA17750.1"/>
    </source>
</evidence>
<accession>A0A3M7R2D0</accession>
<gene>
    <name evidence="2" type="ORF">BpHYR1_042140</name>
</gene>
<evidence type="ECO:0000256" key="1">
    <source>
        <dbReference type="SAM" id="MobiDB-lite"/>
    </source>
</evidence>
<feature type="region of interest" description="Disordered" evidence="1">
    <location>
        <begin position="1"/>
        <end position="22"/>
    </location>
</feature>
<organism evidence="2 3">
    <name type="scientific">Brachionus plicatilis</name>
    <name type="common">Marine rotifer</name>
    <name type="synonym">Brachionus muelleri</name>
    <dbReference type="NCBI Taxonomy" id="10195"/>
    <lineage>
        <taxon>Eukaryota</taxon>
        <taxon>Metazoa</taxon>
        <taxon>Spiralia</taxon>
        <taxon>Gnathifera</taxon>
        <taxon>Rotifera</taxon>
        <taxon>Eurotatoria</taxon>
        <taxon>Monogononta</taxon>
        <taxon>Pseudotrocha</taxon>
        <taxon>Ploima</taxon>
        <taxon>Brachionidae</taxon>
        <taxon>Brachionus</taxon>
    </lineage>
</organism>
<comment type="caution">
    <text evidence="2">The sequence shown here is derived from an EMBL/GenBank/DDBJ whole genome shotgun (WGS) entry which is preliminary data.</text>
</comment>
<protein>
    <submittedName>
        <fullName evidence="2">Uncharacterized protein</fullName>
    </submittedName>
</protein>